<organism evidence="1">
    <name type="scientific">Sinorhizobium medicae</name>
    <dbReference type="NCBI Taxonomy" id="110321"/>
    <lineage>
        <taxon>Bacteria</taxon>
        <taxon>Pseudomonadati</taxon>
        <taxon>Pseudomonadota</taxon>
        <taxon>Alphaproteobacteria</taxon>
        <taxon>Hyphomicrobiales</taxon>
        <taxon>Rhizobiaceae</taxon>
        <taxon>Sinorhizobium/Ensifer group</taxon>
        <taxon>Sinorhizobium</taxon>
    </lineage>
</organism>
<accession>A0A508WUS7</accession>
<gene>
    <name evidence="1" type="ORF">EMEDMD4_240099</name>
</gene>
<reference evidence="1" key="1">
    <citation type="submission" date="2019-06" db="EMBL/GenBank/DDBJ databases">
        <authorList>
            <person name="Le Quere A."/>
            <person name="Colella S."/>
        </authorList>
    </citation>
    <scope>NUCLEOTIDE SEQUENCE</scope>
    <source>
        <strain evidence="1">EmedicaeMD41</strain>
    </source>
</reference>
<proteinExistence type="predicted"/>
<evidence type="ECO:0000313" key="1">
    <source>
        <dbReference type="EMBL" id="VTZ61156.1"/>
    </source>
</evidence>
<dbReference type="EMBL" id="CABFNB010000089">
    <property type="protein sequence ID" value="VTZ61156.1"/>
    <property type="molecule type" value="Genomic_DNA"/>
</dbReference>
<protein>
    <submittedName>
        <fullName evidence="1">Uncharacterized protein</fullName>
    </submittedName>
</protein>
<name>A0A508WUS7_9HYPH</name>
<dbReference type="AlphaFoldDB" id="A0A508WUS7"/>
<sequence>MLEILLTEIGAVRLDDVEELCHDSGNACEMAGPDCAFEFGAKLRQVDHRFHRPRIHVGNAGGKQDVDPAIRQQLLIAGKVTRIFAEILVCAELKRIDENARHHHVVLAAGAANELHVSDMKITHRGDQTDGPARPPVFGKGVTQFCNGGDSSHFRILQSAGARKTARHADMAPA</sequence>
<dbReference type="Proteomes" id="UP000507954">
    <property type="component" value="Unassembled WGS sequence"/>
</dbReference>